<dbReference type="InterPro" id="IPR050490">
    <property type="entry name" value="Bact_solute-bd_prot1"/>
</dbReference>
<dbReference type="RefSeq" id="WP_218092304.1">
    <property type="nucleotide sequence ID" value="NZ_CAJVAS010000009.1"/>
</dbReference>
<feature type="signal peptide" evidence="1">
    <location>
        <begin position="1"/>
        <end position="23"/>
    </location>
</feature>
<dbReference type="Pfam" id="PF01547">
    <property type="entry name" value="SBP_bac_1"/>
    <property type="match status" value="1"/>
</dbReference>
<evidence type="ECO:0000313" key="3">
    <source>
        <dbReference type="Proteomes" id="UP000693672"/>
    </source>
</evidence>
<sequence length="437" mass="49025">MKTKRLVVLAGTALLSLMTACQTGNGGQEAEKPKESIVSKPAELTFFMMAGDSEDGFNERIGNAIRKKFPQYTIKYIRSQPGTTLPELITAGQVIDIYFDSIGNFSDGLLKYQLEYDMTGLMKQSGVDVNRYEPTLIDAMKQISGGKMYGLPVYNSNLVLFYNKAIFDKFGVPYPKDGMTWDEALALAGKLTRTEGGRQYLGLTVSPTHLFRMNSFSLPYVEPGKDTPTVNQEQWKKLLQKTIIDPAADEGYKEKIIELKNKLPYREALLKEQYLAMFVFLSSMPFTVPDEIAPLNWDMVSLPTFSEMPGVGSQAYPTYFSVTAMSKNKEAAMEVIKFLGSDEYQTEMARKGTMPVLRDASIKKLLGQDTPFKDKNFNAVFHNKFAPISPKSVYDVSIEKILNNKLVPLAKQEIDINTALRSAEEEAIKSIRELKLK</sequence>
<dbReference type="InterPro" id="IPR006059">
    <property type="entry name" value="SBP"/>
</dbReference>
<reference evidence="2" key="1">
    <citation type="submission" date="2021-06" db="EMBL/GenBank/DDBJ databases">
        <authorList>
            <person name="Criscuolo A."/>
        </authorList>
    </citation>
    <scope>NUCLEOTIDE SEQUENCE</scope>
    <source>
        <strain evidence="2">CIP111600</strain>
    </source>
</reference>
<dbReference type="PANTHER" id="PTHR43649">
    <property type="entry name" value="ARABINOSE-BINDING PROTEIN-RELATED"/>
    <property type="match status" value="1"/>
</dbReference>
<keyword evidence="1" id="KW-0732">Signal</keyword>
<accession>A0A916K296</accession>
<evidence type="ECO:0008006" key="4">
    <source>
        <dbReference type="Google" id="ProtNLM"/>
    </source>
</evidence>
<dbReference type="PANTHER" id="PTHR43649:SF17">
    <property type="entry name" value="ABC TRANSPORTER SOLUTE BINDING PROTEIN-SUGAR TRANSPORT"/>
    <property type="match status" value="1"/>
</dbReference>
<organism evidence="2 3">
    <name type="scientific">Paenibacillus solanacearum</name>
    <dbReference type="NCBI Taxonomy" id="2048548"/>
    <lineage>
        <taxon>Bacteria</taxon>
        <taxon>Bacillati</taxon>
        <taxon>Bacillota</taxon>
        <taxon>Bacilli</taxon>
        <taxon>Bacillales</taxon>
        <taxon>Paenibacillaceae</taxon>
        <taxon>Paenibacillus</taxon>
    </lineage>
</organism>
<name>A0A916K296_9BACL</name>
<evidence type="ECO:0000313" key="2">
    <source>
        <dbReference type="EMBL" id="CAG7623439.1"/>
    </source>
</evidence>
<gene>
    <name evidence="2" type="ORF">PAESOLCIP111_02522</name>
</gene>
<protein>
    <recommendedName>
        <fullName evidence="4">Extracellular solute-binding protein</fullName>
    </recommendedName>
</protein>
<feature type="chain" id="PRO_5038985048" description="Extracellular solute-binding protein" evidence="1">
    <location>
        <begin position="24"/>
        <end position="437"/>
    </location>
</feature>
<dbReference type="PROSITE" id="PS51257">
    <property type="entry name" value="PROKAR_LIPOPROTEIN"/>
    <property type="match status" value="1"/>
</dbReference>
<dbReference type="AlphaFoldDB" id="A0A916K296"/>
<dbReference type="Proteomes" id="UP000693672">
    <property type="component" value="Unassembled WGS sequence"/>
</dbReference>
<comment type="caution">
    <text evidence="2">The sequence shown here is derived from an EMBL/GenBank/DDBJ whole genome shotgun (WGS) entry which is preliminary data.</text>
</comment>
<dbReference type="EMBL" id="CAJVAS010000009">
    <property type="protein sequence ID" value="CAG7623439.1"/>
    <property type="molecule type" value="Genomic_DNA"/>
</dbReference>
<keyword evidence="3" id="KW-1185">Reference proteome</keyword>
<evidence type="ECO:0000256" key="1">
    <source>
        <dbReference type="SAM" id="SignalP"/>
    </source>
</evidence>
<proteinExistence type="predicted"/>